<gene>
    <name evidence="1" type="ORF">PoMZ_02001</name>
</gene>
<accession>A0A4P7NA91</accession>
<evidence type="ECO:0000313" key="1">
    <source>
        <dbReference type="EMBL" id="QBZ57080.1"/>
    </source>
</evidence>
<dbReference type="AlphaFoldDB" id="A0A4P7NA91"/>
<dbReference type="Proteomes" id="UP000294847">
    <property type="component" value="Chromosome 2"/>
</dbReference>
<dbReference type="EMBL" id="CP034205">
    <property type="protein sequence ID" value="QBZ57080.1"/>
    <property type="molecule type" value="Genomic_DNA"/>
</dbReference>
<evidence type="ECO:0000313" key="2">
    <source>
        <dbReference type="Proteomes" id="UP000294847"/>
    </source>
</evidence>
<proteinExistence type="predicted"/>
<reference evidence="1 2" key="1">
    <citation type="journal article" date="2019" name="Mol. Biol. Evol.">
        <title>Blast fungal genomes show frequent chromosomal changes, gene gains and losses, and effector gene turnover.</title>
        <authorList>
            <person name="Gomez Luciano L.B."/>
            <person name="Jason Tsai I."/>
            <person name="Chuma I."/>
            <person name="Tosa Y."/>
            <person name="Chen Y.H."/>
            <person name="Li J.Y."/>
            <person name="Li M.Y."/>
            <person name="Jade Lu M.Y."/>
            <person name="Nakayashiki H."/>
            <person name="Li W.H."/>
        </authorList>
    </citation>
    <scope>NUCLEOTIDE SEQUENCE [LARGE SCALE GENOMIC DNA]</scope>
    <source>
        <strain evidence="1">MZ5-1-6</strain>
    </source>
</reference>
<organism evidence="1 2">
    <name type="scientific">Pyricularia oryzae</name>
    <name type="common">Rice blast fungus</name>
    <name type="synonym">Magnaporthe oryzae</name>
    <dbReference type="NCBI Taxonomy" id="318829"/>
    <lineage>
        <taxon>Eukaryota</taxon>
        <taxon>Fungi</taxon>
        <taxon>Dikarya</taxon>
        <taxon>Ascomycota</taxon>
        <taxon>Pezizomycotina</taxon>
        <taxon>Sordariomycetes</taxon>
        <taxon>Sordariomycetidae</taxon>
        <taxon>Magnaporthales</taxon>
        <taxon>Pyriculariaceae</taxon>
        <taxon>Pyricularia</taxon>
    </lineage>
</organism>
<name>A0A4P7NA91_PYROR</name>
<protein>
    <submittedName>
        <fullName evidence="1">Uncharacterized protein</fullName>
    </submittedName>
</protein>
<sequence>MSVRILPRYTEYFVHTYLPSSPPSYLVGTRLVKWTY</sequence>